<dbReference type="SMART" id="SM00220">
    <property type="entry name" value="S_TKc"/>
    <property type="match status" value="1"/>
</dbReference>
<dbReference type="InterPro" id="IPR011009">
    <property type="entry name" value="Kinase-like_dom_sf"/>
</dbReference>
<organism evidence="9 10">
    <name type="scientific">Streptomyces lavenduligriseus</name>
    <dbReference type="NCBI Taxonomy" id="67315"/>
    <lineage>
        <taxon>Bacteria</taxon>
        <taxon>Bacillati</taxon>
        <taxon>Actinomycetota</taxon>
        <taxon>Actinomycetes</taxon>
        <taxon>Kitasatosporales</taxon>
        <taxon>Streptomycetaceae</taxon>
        <taxon>Streptomyces</taxon>
    </lineage>
</organism>
<dbReference type="PROSITE" id="PS50011">
    <property type="entry name" value="PROTEIN_KINASE_DOM"/>
    <property type="match status" value="1"/>
</dbReference>
<keyword evidence="10" id="KW-1185">Reference proteome</keyword>
<dbReference type="PANTHER" id="PTHR43289">
    <property type="entry name" value="MITOGEN-ACTIVATED PROTEIN KINASE KINASE KINASE 20-RELATED"/>
    <property type="match status" value="1"/>
</dbReference>
<dbReference type="PANTHER" id="PTHR43289:SF6">
    <property type="entry name" value="SERINE_THREONINE-PROTEIN KINASE NEKL-3"/>
    <property type="match status" value="1"/>
</dbReference>
<dbReference type="Gene3D" id="1.10.510.10">
    <property type="entry name" value="Transferase(Phosphotransferase) domain 1"/>
    <property type="match status" value="1"/>
</dbReference>
<evidence type="ECO:0000256" key="7">
    <source>
        <dbReference type="SAM" id="MobiDB-lite"/>
    </source>
</evidence>
<proteinExistence type="predicted"/>
<evidence type="ECO:0000259" key="8">
    <source>
        <dbReference type="PROSITE" id="PS50011"/>
    </source>
</evidence>
<evidence type="ECO:0000256" key="6">
    <source>
        <dbReference type="ARBA" id="ARBA00022840"/>
    </source>
</evidence>
<dbReference type="Gene3D" id="3.30.200.20">
    <property type="entry name" value="Phosphorylase Kinase, domain 1"/>
    <property type="match status" value="1"/>
</dbReference>
<dbReference type="CDD" id="cd14014">
    <property type="entry name" value="STKc_PknB_like"/>
    <property type="match status" value="1"/>
</dbReference>
<accession>A0ABT0NR45</accession>
<evidence type="ECO:0000256" key="5">
    <source>
        <dbReference type="ARBA" id="ARBA00022777"/>
    </source>
</evidence>
<keyword evidence="5 9" id="KW-0418">Kinase</keyword>
<feature type="region of interest" description="Disordered" evidence="7">
    <location>
        <begin position="452"/>
        <end position="481"/>
    </location>
</feature>
<dbReference type="RefSeq" id="WP_249458509.1">
    <property type="nucleotide sequence ID" value="NZ_JAMCCK010000013.1"/>
</dbReference>
<dbReference type="SUPFAM" id="SSF56112">
    <property type="entry name" value="Protein kinase-like (PK-like)"/>
    <property type="match status" value="1"/>
</dbReference>
<evidence type="ECO:0000313" key="9">
    <source>
        <dbReference type="EMBL" id="MCL3993773.1"/>
    </source>
</evidence>
<sequence length="682" mass="75210">MNSYEEVVRLARGQRADYACDKIPMRGGQADVFKAVHKPSGVTVALKRLRVPRRQRVERMAREIEVGRLLGDHPDAMPILDADPGNTWFVMPYAEQTAEGLSDTLRTDAALHELLVAVCSVLAIAHAKGWVHRDIKPSNILLLDGRWVVADWGIARGPRGGTPDPQLTRVGMSIGSQGFAAPELSDDAHSAGPQADIYSLGQVIGWWLTGRPPRANRAHIPERGPWRTVVRAATREDPGKRPSGTNEFLALVERETSLIPKPASLHLSSLRRELNHGSLDAAEALVSLADAHIDDAKLYCDFLVDLDEEKLLPALLADTQRAIEVVRAMAVLTGAERPPTTAEIDTTVLWLFTVARRAAQVRQMPLFEECLDSMLSLDAQWNARFAQQRILRWLRTVAGDTASSAADMLQNHPESAIHFVDLMTDTQTDRRIRSALSDTIAAGTVNVLSPLASSGDGKRSGTQAVTRVARREGAAPHPGEQLPEEVVTQLVTTLYRQADAIHWHLLDARDRSKYIDSWLRDPSVGGILRNYLPAAQARTWLKDVPLHYLAPAQEGFGPFSRYVVRGYRGAEEVVEAAFGSGWCVLPGSVTNKPMRCYASSGESTAFVVWGRPRDLRNLVWFALNEGAKAPYEAPSPVVVLTADHAEPVRYNDRVSQHKLAERSGIQLVHLRRKMAPRCPPLP</sequence>
<evidence type="ECO:0000256" key="1">
    <source>
        <dbReference type="ARBA" id="ARBA00012513"/>
    </source>
</evidence>
<evidence type="ECO:0000313" key="10">
    <source>
        <dbReference type="Proteomes" id="UP001202052"/>
    </source>
</evidence>
<dbReference type="EC" id="2.7.11.1" evidence="1"/>
<dbReference type="InterPro" id="IPR000719">
    <property type="entry name" value="Prot_kinase_dom"/>
</dbReference>
<protein>
    <recommendedName>
        <fullName evidence="1">non-specific serine/threonine protein kinase</fullName>
        <ecNumber evidence="1">2.7.11.1</ecNumber>
    </recommendedName>
</protein>
<reference evidence="9 10" key="1">
    <citation type="submission" date="2022-05" db="EMBL/GenBank/DDBJ databases">
        <title>Genome Resource of Streptomyces lavenduligriseus GA1-1, a Strain with Broad-Spectrum Antifungal Activity against Phytopathogenic Fungi.</title>
        <authorList>
            <person name="Qi D."/>
        </authorList>
    </citation>
    <scope>NUCLEOTIDE SEQUENCE [LARGE SCALE GENOMIC DNA]</scope>
    <source>
        <strain evidence="9 10">GA1-1</strain>
    </source>
</reference>
<evidence type="ECO:0000256" key="4">
    <source>
        <dbReference type="ARBA" id="ARBA00022741"/>
    </source>
</evidence>
<comment type="caution">
    <text evidence="9">The sequence shown here is derived from an EMBL/GenBank/DDBJ whole genome shotgun (WGS) entry which is preliminary data.</text>
</comment>
<name>A0ABT0NR45_9ACTN</name>
<keyword evidence="4" id="KW-0547">Nucleotide-binding</keyword>
<dbReference type="EMBL" id="JAMCCK010000013">
    <property type="protein sequence ID" value="MCL3993773.1"/>
    <property type="molecule type" value="Genomic_DNA"/>
</dbReference>
<keyword evidence="6" id="KW-0067">ATP-binding</keyword>
<dbReference type="Pfam" id="PF00069">
    <property type="entry name" value="Pkinase"/>
    <property type="match status" value="1"/>
</dbReference>
<keyword evidence="3" id="KW-0808">Transferase</keyword>
<keyword evidence="2 9" id="KW-0723">Serine/threonine-protein kinase</keyword>
<dbReference type="Proteomes" id="UP001202052">
    <property type="component" value="Unassembled WGS sequence"/>
</dbReference>
<evidence type="ECO:0000256" key="3">
    <source>
        <dbReference type="ARBA" id="ARBA00022679"/>
    </source>
</evidence>
<dbReference type="GO" id="GO:0004674">
    <property type="term" value="F:protein serine/threonine kinase activity"/>
    <property type="evidence" value="ECO:0007669"/>
    <property type="project" value="UniProtKB-KW"/>
</dbReference>
<gene>
    <name evidence="9" type="ORF">M4438_09575</name>
</gene>
<feature type="domain" description="Protein kinase" evidence="8">
    <location>
        <begin position="18"/>
        <end position="351"/>
    </location>
</feature>
<evidence type="ECO:0000256" key="2">
    <source>
        <dbReference type="ARBA" id="ARBA00022527"/>
    </source>
</evidence>